<keyword evidence="2" id="KW-1185">Reference proteome</keyword>
<name>A0AAN7A356_9PEZI</name>
<dbReference type="EMBL" id="MU866554">
    <property type="protein sequence ID" value="KAK4171489.1"/>
    <property type="molecule type" value="Genomic_DNA"/>
</dbReference>
<evidence type="ECO:0000313" key="2">
    <source>
        <dbReference type="Proteomes" id="UP001302321"/>
    </source>
</evidence>
<gene>
    <name evidence="1" type="ORF">QBC36DRAFT_199223</name>
</gene>
<evidence type="ECO:0000313" key="1">
    <source>
        <dbReference type="EMBL" id="KAK4171489.1"/>
    </source>
</evidence>
<proteinExistence type="predicted"/>
<dbReference type="Proteomes" id="UP001302321">
    <property type="component" value="Unassembled WGS sequence"/>
</dbReference>
<reference evidence="1" key="2">
    <citation type="submission" date="2023-05" db="EMBL/GenBank/DDBJ databases">
        <authorList>
            <consortium name="Lawrence Berkeley National Laboratory"/>
            <person name="Steindorff A."/>
            <person name="Hensen N."/>
            <person name="Bonometti L."/>
            <person name="Westerberg I."/>
            <person name="Brannstrom I.O."/>
            <person name="Guillou S."/>
            <person name="Cros-Aarteil S."/>
            <person name="Calhoun S."/>
            <person name="Haridas S."/>
            <person name="Kuo A."/>
            <person name="Mondo S."/>
            <person name="Pangilinan J."/>
            <person name="Riley R."/>
            <person name="Labutti K."/>
            <person name="Andreopoulos B."/>
            <person name="Lipzen A."/>
            <person name="Chen C."/>
            <person name="Yanf M."/>
            <person name="Daum C."/>
            <person name="Ng V."/>
            <person name="Clum A."/>
            <person name="Ohm R."/>
            <person name="Martin F."/>
            <person name="Silar P."/>
            <person name="Natvig D."/>
            <person name="Lalanne C."/>
            <person name="Gautier V."/>
            <person name="Ament-Velasquez S.L."/>
            <person name="Kruys A."/>
            <person name="Hutchinson M.I."/>
            <person name="Powell A.J."/>
            <person name="Barry K."/>
            <person name="Miller A.N."/>
            <person name="Grigoriev I.V."/>
            <person name="Debuchy R."/>
            <person name="Gladieux P."/>
            <person name="Thoren M.H."/>
            <person name="Johannesson H."/>
        </authorList>
    </citation>
    <scope>NUCLEOTIDE SEQUENCE</scope>
    <source>
        <strain evidence="1">CBS 892.96</strain>
    </source>
</reference>
<sequence length="67" mass="8080">LCSWEHIIYTYGHRGKIYRQAYSCNVYACYIYDKCSYSREDKIFEVISYEECGDCAILYKFVSFQDQ</sequence>
<feature type="non-terminal residue" evidence="1">
    <location>
        <position position="1"/>
    </location>
</feature>
<reference evidence="1" key="1">
    <citation type="journal article" date="2023" name="Mol. Phylogenet. Evol.">
        <title>Genome-scale phylogeny and comparative genomics of the fungal order Sordariales.</title>
        <authorList>
            <person name="Hensen N."/>
            <person name="Bonometti L."/>
            <person name="Westerberg I."/>
            <person name="Brannstrom I.O."/>
            <person name="Guillou S."/>
            <person name="Cros-Aarteil S."/>
            <person name="Calhoun S."/>
            <person name="Haridas S."/>
            <person name="Kuo A."/>
            <person name="Mondo S."/>
            <person name="Pangilinan J."/>
            <person name="Riley R."/>
            <person name="LaButti K."/>
            <person name="Andreopoulos B."/>
            <person name="Lipzen A."/>
            <person name="Chen C."/>
            <person name="Yan M."/>
            <person name="Daum C."/>
            <person name="Ng V."/>
            <person name="Clum A."/>
            <person name="Steindorff A."/>
            <person name="Ohm R.A."/>
            <person name="Martin F."/>
            <person name="Silar P."/>
            <person name="Natvig D.O."/>
            <person name="Lalanne C."/>
            <person name="Gautier V."/>
            <person name="Ament-Velasquez S.L."/>
            <person name="Kruys A."/>
            <person name="Hutchinson M.I."/>
            <person name="Powell A.J."/>
            <person name="Barry K."/>
            <person name="Miller A.N."/>
            <person name="Grigoriev I.V."/>
            <person name="Debuchy R."/>
            <person name="Gladieux P."/>
            <person name="Hiltunen Thoren M."/>
            <person name="Johannesson H."/>
        </authorList>
    </citation>
    <scope>NUCLEOTIDE SEQUENCE</scope>
    <source>
        <strain evidence="1">CBS 892.96</strain>
    </source>
</reference>
<comment type="caution">
    <text evidence="1">The sequence shown here is derived from an EMBL/GenBank/DDBJ whole genome shotgun (WGS) entry which is preliminary data.</text>
</comment>
<organism evidence="1 2">
    <name type="scientific">Triangularia setosa</name>
    <dbReference type="NCBI Taxonomy" id="2587417"/>
    <lineage>
        <taxon>Eukaryota</taxon>
        <taxon>Fungi</taxon>
        <taxon>Dikarya</taxon>
        <taxon>Ascomycota</taxon>
        <taxon>Pezizomycotina</taxon>
        <taxon>Sordariomycetes</taxon>
        <taxon>Sordariomycetidae</taxon>
        <taxon>Sordariales</taxon>
        <taxon>Podosporaceae</taxon>
        <taxon>Triangularia</taxon>
    </lineage>
</organism>
<dbReference type="AlphaFoldDB" id="A0AAN7A356"/>
<protein>
    <submittedName>
        <fullName evidence="1">Uncharacterized protein</fullName>
    </submittedName>
</protein>
<accession>A0AAN7A356</accession>